<dbReference type="AlphaFoldDB" id="A0A511NB82"/>
<dbReference type="EMBL" id="BJXB01000045">
    <property type="protein sequence ID" value="GEM49847.1"/>
    <property type="molecule type" value="Genomic_DNA"/>
</dbReference>
<dbReference type="Proteomes" id="UP000321306">
    <property type="component" value="Unassembled WGS sequence"/>
</dbReference>
<protein>
    <submittedName>
        <fullName evidence="1">Uncharacterized protein</fullName>
    </submittedName>
</protein>
<dbReference type="RefSeq" id="WP_146891210.1">
    <property type="nucleotide sequence ID" value="NZ_BJXB01000045.1"/>
</dbReference>
<accession>A0A511NB82</accession>
<evidence type="ECO:0000313" key="1">
    <source>
        <dbReference type="EMBL" id="GEM49847.1"/>
    </source>
</evidence>
<dbReference type="OrthoDB" id="71262at2"/>
<sequence length="133" mass="14858">MAVRLALNSFLKANGLTAYKLHKQTQGEVGRASIFALARGDVKHIDLNSLYHILNALSVLLDRPVQLQELFEVELDPNRKLKLSRAGAPYTGTPETDELYDAFPDILDRFKAAEQEEGEFLSHEDLFGEGAFP</sequence>
<proteinExistence type="predicted"/>
<gene>
    <name evidence="1" type="ORF">DC3_54820</name>
</gene>
<name>A0A511NB82_DEIC1</name>
<reference evidence="1 2" key="1">
    <citation type="submission" date="2019-07" db="EMBL/GenBank/DDBJ databases">
        <title>Whole genome shotgun sequence of Deinococcus cellulosilyticus NBRC 106333.</title>
        <authorList>
            <person name="Hosoyama A."/>
            <person name="Uohara A."/>
            <person name="Ohji S."/>
            <person name="Ichikawa N."/>
        </authorList>
    </citation>
    <scope>NUCLEOTIDE SEQUENCE [LARGE SCALE GENOMIC DNA]</scope>
    <source>
        <strain evidence="1 2">NBRC 106333</strain>
    </source>
</reference>
<evidence type="ECO:0000313" key="2">
    <source>
        <dbReference type="Proteomes" id="UP000321306"/>
    </source>
</evidence>
<comment type="caution">
    <text evidence="1">The sequence shown here is derived from an EMBL/GenBank/DDBJ whole genome shotgun (WGS) entry which is preliminary data.</text>
</comment>
<organism evidence="1 2">
    <name type="scientific">Deinococcus cellulosilyticus (strain DSM 18568 / NBRC 106333 / KACC 11606 / 5516J-15)</name>
    <dbReference type="NCBI Taxonomy" id="1223518"/>
    <lineage>
        <taxon>Bacteria</taxon>
        <taxon>Thermotogati</taxon>
        <taxon>Deinococcota</taxon>
        <taxon>Deinococci</taxon>
        <taxon>Deinococcales</taxon>
        <taxon>Deinococcaceae</taxon>
        <taxon>Deinococcus</taxon>
    </lineage>
</organism>
<keyword evidence="2" id="KW-1185">Reference proteome</keyword>